<dbReference type="GO" id="GO:0016682">
    <property type="term" value="F:oxidoreductase activity, acting on diphenols and related substances as donors, oxygen as acceptor"/>
    <property type="evidence" value="ECO:0007669"/>
    <property type="project" value="TreeGrafter"/>
</dbReference>
<keyword evidence="5 12" id="KW-0349">Heme</keyword>
<comment type="subcellular location">
    <subcellularLocation>
        <location evidence="12">Cell inner membrane</location>
    </subcellularLocation>
    <subcellularLocation>
        <location evidence="1">Cell membrane</location>
        <topology evidence="1">Multi-pass membrane protein</topology>
    </subcellularLocation>
</comment>
<dbReference type="GO" id="GO:0046872">
    <property type="term" value="F:metal ion binding"/>
    <property type="evidence" value="ECO:0007669"/>
    <property type="project" value="UniProtKB-UniRule"/>
</dbReference>
<feature type="transmembrane region" description="Helical" evidence="12">
    <location>
        <begin position="129"/>
        <end position="147"/>
    </location>
</feature>
<dbReference type="AlphaFoldDB" id="A0A157S5Q1"/>
<feature type="transmembrane region" description="Helical" evidence="12">
    <location>
        <begin position="12"/>
        <end position="35"/>
    </location>
</feature>
<dbReference type="EMBL" id="FKIF01000001">
    <property type="protein sequence ID" value="SAI65732.1"/>
    <property type="molecule type" value="Genomic_DNA"/>
</dbReference>
<evidence type="ECO:0000256" key="1">
    <source>
        <dbReference type="ARBA" id="ARBA00004651"/>
    </source>
</evidence>
<keyword evidence="13" id="KW-0560">Oxidoreductase</keyword>
<dbReference type="GO" id="GO:0020037">
    <property type="term" value="F:heme binding"/>
    <property type="evidence" value="ECO:0007669"/>
    <property type="project" value="TreeGrafter"/>
</dbReference>
<evidence type="ECO:0000256" key="9">
    <source>
        <dbReference type="ARBA" id="ARBA00022989"/>
    </source>
</evidence>
<evidence type="ECO:0000313" key="14">
    <source>
        <dbReference type="Proteomes" id="UP000076848"/>
    </source>
</evidence>
<dbReference type="STRING" id="288768.SAMEA3906486_00484"/>
<dbReference type="GO" id="GO:0070069">
    <property type="term" value="C:cytochrome complex"/>
    <property type="evidence" value="ECO:0007669"/>
    <property type="project" value="UniProtKB-UniRule"/>
</dbReference>
<keyword evidence="4 12" id="KW-1003">Cell membrane</keyword>
<keyword evidence="11 12" id="KW-0472">Membrane</keyword>
<dbReference type="OrthoDB" id="8675262at2"/>
<evidence type="ECO:0000256" key="12">
    <source>
        <dbReference type="PIRNR" id="PIRNR006446"/>
    </source>
</evidence>
<keyword evidence="14" id="KW-1185">Reference proteome</keyword>
<dbReference type="Proteomes" id="UP000076848">
    <property type="component" value="Unassembled WGS sequence"/>
</dbReference>
<feature type="transmembrane region" description="Helical" evidence="12">
    <location>
        <begin position="96"/>
        <end position="117"/>
    </location>
</feature>
<feature type="transmembrane region" description="Helical" evidence="12">
    <location>
        <begin position="179"/>
        <end position="207"/>
    </location>
</feature>
<dbReference type="PIRSF" id="PIRSF006446">
    <property type="entry name" value="Cyt_quinol_oxidase_1"/>
    <property type="match status" value="1"/>
</dbReference>
<evidence type="ECO:0000256" key="6">
    <source>
        <dbReference type="ARBA" id="ARBA00022692"/>
    </source>
</evidence>
<dbReference type="PANTHER" id="PTHR30365">
    <property type="entry name" value="CYTOCHROME D UBIQUINOL OXIDASE"/>
    <property type="match status" value="1"/>
</dbReference>
<dbReference type="GO" id="GO:0009055">
    <property type="term" value="F:electron transfer activity"/>
    <property type="evidence" value="ECO:0007669"/>
    <property type="project" value="UniProtKB-UniRule"/>
</dbReference>
<evidence type="ECO:0000256" key="7">
    <source>
        <dbReference type="ARBA" id="ARBA00022723"/>
    </source>
</evidence>
<organism evidence="13 14">
    <name type="scientific">Bordetella ansorpii</name>
    <dbReference type="NCBI Taxonomy" id="288768"/>
    <lineage>
        <taxon>Bacteria</taxon>
        <taxon>Pseudomonadati</taxon>
        <taxon>Pseudomonadota</taxon>
        <taxon>Betaproteobacteria</taxon>
        <taxon>Burkholderiales</taxon>
        <taxon>Alcaligenaceae</taxon>
        <taxon>Bordetella</taxon>
    </lineage>
</organism>
<evidence type="ECO:0000256" key="10">
    <source>
        <dbReference type="ARBA" id="ARBA00023004"/>
    </source>
</evidence>
<keyword evidence="10 12" id="KW-0408">Iron</keyword>
<reference evidence="13 14" key="1">
    <citation type="submission" date="2016-04" db="EMBL/GenBank/DDBJ databases">
        <authorList>
            <consortium name="Pathogen Informatics"/>
        </authorList>
    </citation>
    <scope>NUCLEOTIDE SEQUENCE [LARGE SCALE GENOMIC DNA]</scope>
    <source>
        <strain evidence="13 14">H050680373</strain>
    </source>
</reference>
<evidence type="ECO:0000256" key="3">
    <source>
        <dbReference type="ARBA" id="ARBA00022448"/>
    </source>
</evidence>
<keyword evidence="9 12" id="KW-1133">Transmembrane helix</keyword>
<sequence>MEIPSLLLARAQFLVSFSFLALFMAVALALAWLLLFFKIRARVTGQAGWTAAYRFWVRIFALSFVLALGAALPVLVQMGSLWGGVMDRIGNVAGPLVGYGVLSVFVLKSCFLGVMLFGQRRVSDAAHTLAVFMVAIGQLVAVGWLVALHSWMQTPDGAALIEGRYQVYDWPAVVFNPSFGWSMALTVLGALLAAAFLIMGVIALQTLRRPPGDGERNAFKAAAVVAAFAALLQAPAALGLAELVAVHQPAKAAAVAGYWHTGAQPELALVGWPDAETQTNLYSWTVHSGSRLLGRTAQGEFVGLDRFAGMQPPVALVFWSARVAVLLGLAMLGAACLTLLLGWRRHLDPSALPAWWLRTLIGMTFAGGIAAVAGWWVSLVGLLPYTVNRTVTQSEVLSSASHTSLGYGLLAYVLLYLALGLAFVGMLLHAARYGVVPVRKAIGGAA</sequence>
<evidence type="ECO:0000256" key="11">
    <source>
        <dbReference type="ARBA" id="ARBA00023136"/>
    </source>
</evidence>
<proteinExistence type="inferred from homology"/>
<dbReference type="Pfam" id="PF01654">
    <property type="entry name" value="Cyt_bd_oxida_I"/>
    <property type="match status" value="1"/>
</dbReference>
<feature type="transmembrane region" description="Helical" evidence="12">
    <location>
        <begin position="355"/>
        <end position="377"/>
    </location>
</feature>
<dbReference type="GO" id="GO:0005886">
    <property type="term" value="C:plasma membrane"/>
    <property type="evidence" value="ECO:0007669"/>
    <property type="project" value="UniProtKB-SubCell"/>
</dbReference>
<feature type="transmembrane region" description="Helical" evidence="12">
    <location>
        <begin position="219"/>
        <end position="241"/>
    </location>
</feature>
<evidence type="ECO:0000313" key="13">
    <source>
        <dbReference type="EMBL" id="SAI65732.1"/>
    </source>
</evidence>
<dbReference type="GO" id="GO:0019646">
    <property type="term" value="P:aerobic electron transport chain"/>
    <property type="evidence" value="ECO:0007669"/>
    <property type="project" value="InterPro"/>
</dbReference>
<dbReference type="PANTHER" id="PTHR30365:SF14">
    <property type="entry name" value="CYTOCHROME BD MENAQUINOL OXIDASE SUBUNIT I-RELATED"/>
    <property type="match status" value="1"/>
</dbReference>
<feature type="transmembrane region" description="Helical" evidence="12">
    <location>
        <begin position="55"/>
        <end position="76"/>
    </location>
</feature>
<dbReference type="InterPro" id="IPR002585">
    <property type="entry name" value="Cyt-d_ubiquinol_oxidase_su_1"/>
</dbReference>
<keyword evidence="6 12" id="KW-0812">Transmembrane</keyword>
<keyword evidence="3 12" id="KW-0813">Transport</keyword>
<protein>
    <submittedName>
        <fullName evidence="13">Cytochrome bd ubiquinol oxidase,subunit I</fullName>
        <ecNumber evidence="13">1.10.3.-</ecNumber>
    </submittedName>
</protein>
<feature type="transmembrane region" description="Helical" evidence="12">
    <location>
        <begin position="316"/>
        <end position="343"/>
    </location>
</feature>
<evidence type="ECO:0000256" key="4">
    <source>
        <dbReference type="ARBA" id="ARBA00022475"/>
    </source>
</evidence>
<name>A0A157S5Q1_9BORD</name>
<gene>
    <name evidence="13" type="primary">appC</name>
    <name evidence="13" type="ORF">SAMEA3906486_00484</name>
</gene>
<comment type="similarity">
    <text evidence="2 12">Belongs to the cytochrome ubiquinol oxidase subunit 1 family.</text>
</comment>
<dbReference type="RefSeq" id="WP_066123055.1">
    <property type="nucleotide sequence ID" value="NZ_FKIF01000001.1"/>
</dbReference>
<evidence type="ECO:0000256" key="2">
    <source>
        <dbReference type="ARBA" id="ARBA00009819"/>
    </source>
</evidence>
<dbReference type="EC" id="1.10.3.-" evidence="13"/>
<evidence type="ECO:0000256" key="8">
    <source>
        <dbReference type="ARBA" id="ARBA00022982"/>
    </source>
</evidence>
<evidence type="ECO:0000256" key="5">
    <source>
        <dbReference type="ARBA" id="ARBA00022617"/>
    </source>
</evidence>
<accession>A0A157S5Q1</accession>
<feature type="transmembrane region" description="Helical" evidence="12">
    <location>
        <begin position="409"/>
        <end position="430"/>
    </location>
</feature>
<keyword evidence="7 12" id="KW-0479">Metal-binding</keyword>
<keyword evidence="8 12" id="KW-0249">Electron transport</keyword>